<keyword evidence="2" id="KW-0645">Protease</keyword>
<evidence type="ECO:0000256" key="2">
    <source>
        <dbReference type="ARBA" id="ARBA00022645"/>
    </source>
</evidence>
<dbReference type="EMBL" id="SPKJ01000021">
    <property type="protein sequence ID" value="MYZ47797.1"/>
    <property type="molecule type" value="Genomic_DNA"/>
</dbReference>
<dbReference type="Pfam" id="PF03717">
    <property type="entry name" value="PBP_dimer"/>
    <property type="match status" value="1"/>
</dbReference>
<dbReference type="Pfam" id="PF00905">
    <property type="entry name" value="Transpeptidase"/>
    <property type="match status" value="1"/>
</dbReference>
<dbReference type="SUPFAM" id="SSF56519">
    <property type="entry name" value="Penicillin binding protein dimerisation domain"/>
    <property type="match status" value="1"/>
</dbReference>
<dbReference type="GO" id="GO:0004180">
    <property type="term" value="F:carboxypeptidase activity"/>
    <property type="evidence" value="ECO:0007669"/>
    <property type="project" value="UniProtKB-KW"/>
</dbReference>
<dbReference type="PANTHER" id="PTHR30627">
    <property type="entry name" value="PEPTIDOGLYCAN D,D-TRANSPEPTIDASE"/>
    <property type="match status" value="1"/>
</dbReference>
<dbReference type="SUPFAM" id="SSF56601">
    <property type="entry name" value="beta-lactamase/transpeptidase-like"/>
    <property type="match status" value="1"/>
</dbReference>
<evidence type="ECO:0000259" key="4">
    <source>
        <dbReference type="Pfam" id="PF00905"/>
    </source>
</evidence>
<feature type="domain" description="Penicillin-binding protein dimerisation" evidence="5">
    <location>
        <begin position="26"/>
        <end position="135"/>
    </location>
</feature>
<dbReference type="AlphaFoldDB" id="A0A964WT93"/>
<dbReference type="InterPro" id="IPR036138">
    <property type="entry name" value="PBP_dimer_sf"/>
</dbReference>
<dbReference type="Gene3D" id="3.40.710.10">
    <property type="entry name" value="DD-peptidase/beta-lactamase superfamily"/>
    <property type="match status" value="1"/>
</dbReference>
<feature type="domain" description="Penicillin-binding protein transpeptidase" evidence="4">
    <location>
        <begin position="198"/>
        <end position="485"/>
    </location>
</feature>
<dbReference type="InterPro" id="IPR012338">
    <property type="entry name" value="Beta-lactam/transpept-like"/>
</dbReference>
<dbReference type="InterPro" id="IPR005311">
    <property type="entry name" value="PBP_dimer"/>
</dbReference>
<gene>
    <name evidence="6" type="ORF">E4O86_08735</name>
</gene>
<dbReference type="InterPro" id="IPR050515">
    <property type="entry name" value="Beta-lactam/transpept"/>
</dbReference>
<dbReference type="Gene3D" id="3.30.450.330">
    <property type="match status" value="1"/>
</dbReference>
<dbReference type="InterPro" id="IPR001460">
    <property type="entry name" value="PCN-bd_Tpept"/>
</dbReference>
<protein>
    <submittedName>
        <fullName evidence="6">Penicillin-binding protein 2</fullName>
    </submittedName>
</protein>
<dbReference type="GO" id="GO:0005886">
    <property type="term" value="C:plasma membrane"/>
    <property type="evidence" value="ECO:0007669"/>
    <property type="project" value="TreeGrafter"/>
</dbReference>
<evidence type="ECO:0000313" key="7">
    <source>
        <dbReference type="Proteomes" id="UP000773614"/>
    </source>
</evidence>
<evidence type="ECO:0000256" key="3">
    <source>
        <dbReference type="ARBA" id="ARBA00023136"/>
    </source>
</evidence>
<organism evidence="6 7">
    <name type="scientific">Propylenella binzhouense</name>
    <dbReference type="NCBI Taxonomy" id="2555902"/>
    <lineage>
        <taxon>Bacteria</taxon>
        <taxon>Pseudomonadati</taxon>
        <taxon>Pseudomonadota</taxon>
        <taxon>Alphaproteobacteria</taxon>
        <taxon>Hyphomicrobiales</taxon>
        <taxon>Propylenellaceae</taxon>
        <taxon>Propylenella</taxon>
    </lineage>
</organism>
<dbReference type="GO" id="GO:0008658">
    <property type="term" value="F:penicillin binding"/>
    <property type="evidence" value="ECO:0007669"/>
    <property type="project" value="InterPro"/>
</dbReference>
<reference evidence="6" key="1">
    <citation type="submission" date="2019-03" db="EMBL/GenBank/DDBJ databases">
        <title>Afifella sp. nov., isolated from activated sludge.</title>
        <authorList>
            <person name="Li Q."/>
            <person name="Liu Y."/>
        </authorList>
    </citation>
    <scope>NUCLEOTIDE SEQUENCE</scope>
    <source>
        <strain evidence="6">L72</strain>
    </source>
</reference>
<keyword evidence="2" id="KW-0121">Carboxypeptidase</keyword>
<comment type="subcellular location">
    <subcellularLocation>
        <location evidence="1">Membrane</location>
    </subcellularLocation>
</comment>
<dbReference type="OrthoDB" id="9789078at2"/>
<evidence type="ECO:0000313" key="6">
    <source>
        <dbReference type="EMBL" id="MYZ47797.1"/>
    </source>
</evidence>
<comment type="caution">
    <text evidence="6">The sequence shown here is derived from an EMBL/GenBank/DDBJ whole genome shotgun (WGS) entry which is preliminary data.</text>
</comment>
<evidence type="ECO:0000259" key="5">
    <source>
        <dbReference type="Pfam" id="PF03717"/>
    </source>
</evidence>
<keyword evidence="2" id="KW-0378">Hydrolase</keyword>
<sequence>MTVLGVASADWQDGTGSFVQSAAMSRPDIVDRNGEILATDIKTASLYAEPRRIVDPDEATEKLASVFPDLDRDRLRRQLSTRSAFLYLKREVTPRQQQAIHQLGIPGIGFRVENKRFYPGGATAGHILGAVNVDNQGIAGIERYIDTSFLKDLQAAGFASERGLEPFRLSVDLRVQHAIRTELVDAMAKYHAKAAVGIVMNVRTGEVVGMSSVPDYDSNDRSEVLDKDRMNRATVGVFEMGSTFKGFTTALALDSGAATIHDTFDATSPLAIAGFRIHDFHGKHRWLSVPEVFIYSSNIGTGRMVLKAGTDLQHDYFERFGFLSELRTELPESGAPIVPKLPWSKISSVTMAFGHGISVSPLQTAAAGVSLINGGVYIPPTFLPRSEEEAMKVARRVLKPETSDYLRHLFRLNVLKGSGRNASVAGYRVGGKTGTAEKVVNGRYSNDKRRNAFLAGFPMDAPKYLVLVVIDEPEPEKPGIGATAGLNAAPMVSGIIRRIAPMLGVEPLLVDPEEEPAMALAFAR</sequence>
<dbReference type="Proteomes" id="UP000773614">
    <property type="component" value="Unassembled WGS sequence"/>
</dbReference>
<proteinExistence type="predicted"/>
<accession>A0A964WT93</accession>
<keyword evidence="7" id="KW-1185">Reference proteome</keyword>
<dbReference type="Gene3D" id="3.90.1310.10">
    <property type="entry name" value="Penicillin-binding protein 2a (Domain 2)"/>
    <property type="match status" value="1"/>
</dbReference>
<name>A0A964WT93_9HYPH</name>
<dbReference type="PANTHER" id="PTHR30627:SF1">
    <property type="entry name" value="PEPTIDOGLYCAN D,D-TRANSPEPTIDASE FTSI"/>
    <property type="match status" value="1"/>
</dbReference>
<evidence type="ECO:0000256" key="1">
    <source>
        <dbReference type="ARBA" id="ARBA00004370"/>
    </source>
</evidence>
<keyword evidence="3" id="KW-0472">Membrane</keyword>
<dbReference type="GO" id="GO:0071555">
    <property type="term" value="P:cell wall organization"/>
    <property type="evidence" value="ECO:0007669"/>
    <property type="project" value="TreeGrafter"/>
</dbReference>